<feature type="region of interest" description="Disordered" evidence="2">
    <location>
        <begin position="144"/>
        <end position="171"/>
    </location>
</feature>
<feature type="compositionally biased region" description="Basic and acidic residues" evidence="2">
    <location>
        <begin position="159"/>
        <end position="171"/>
    </location>
</feature>
<keyword evidence="1" id="KW-0175">Coiled coil</keyword>
<organism evidence="3">
    <name type="scientific">Desulfobacca acetoxidans</name>
    <dbReference type="NCBI Taxonomy" id="60893"/>
    <lineage>
        <taxon>Bacteria</taxon>
        <taxon>Pseudomonadati</taxon>
        <taxon>Thermodesulfobacteriota</taxon>
        <taxon>Desulfobaccia</taxon>
        <taxon>Desulfobaccales</taxon>
        <taxon>Desulfobaccaceae</taxon>
        <taxon>Desulfobacca</taxon>
    </lineage>
</organism>
<dbReference type="Pfam" id="PF13432">
    <property type="entry name" value="TPR_16"/>
    <property type="match status" value="1"/>
</dbReference>
<dbReference type="SUPFAM" id="SSF48452">
    <property type="entry name" value="TPR-like"/>
    <property type="match status" value="1"/>
</dbReference>
<name>A0A7C5AKQ1_9BACT</name>
<dbReference type="InterPro" id="IPR011990">
    <property type="entry name" value="TPR-like_helical_dom_sf"/>
</dbReference>
<dbReference type="AlphaFoldDB" id="A0A7C5AKQ1"/>
<evidence type="ECO:0000256" key="1">
    <source>
        <dbReference type="SAM" id="Coils"/>
    </source>
</evidence>
<reference evidence="3" key="1">
    <citation type="journal article" date="2020" name="mSystems">
        <title>Genome- and Community-Level Interaction Insights into Carbon Utilization and Element Cycling Functions of Hydrothermarchaeota in Hydrothermal Sediment.</title>
        <authorList>
            <person name="Zhou Z."/>
            <person name="Liu Y."/>
            <person name="Xu W."/>
            <person name="Pan J."/>
            <person name="Luo Z.H."/>
            <person name="Li M."/>
        </authorList>
    </citation>
    <scope>NUCLEOTIDE SEQUENCE [LARGE SCALE GENOMIC DNA]</scope>
    <source>
        <strain evidence="3">SpSt-853</strain>
    </source>
</reference>
<gene>
    <name evidence="3" type="ORF">ENW48_01795</name>
</gene>
<sequence>MQHKRLLLVVVLVGLFVVLAVPVMAQPRPMAEDVYTPIAKGYDFIRAGNYEAAAAQFREAVKKDTNNPFALNNLAAIEAQKGKLKEALAYLEQATLKAEAYKDKVEQTCFVAGLCNAVKPVKAVGETSAIASIIQDNIAKVKAKMAAAPAPPQPSTPPRMEEKQAPKEKGK</sequence>
<evidence type="ECO:0000256" key="2">
    <source>
        <dbReference type="SAM" id="MobiDB-lite"/>
    </source>
</evidence>
<comment type="caution">
    <text evidence="3">The sequence shown here is derived from an EMBL/GenBank/DDBJ whole genome shotgun (WGS) entry which is preliminary data.</text>
</comment>
<feature type="coiled-coil region" evidence="1">
    <location>
        <begin position="74"/>
        <end position="104"/>
    </location>
</feature>
<evidence type="ECO:0000313" key="3">
    <source>
        <dbReference type="EMBL" id="HGZ10935.1"/>
    </source>
</evidence>
<dbReference type="Gene3D" id="1.25.40.10">
    <property type="entry name" value="Tetratricopeptide repeat domain"/>
    <property type="match status" value="1"/>
</dbReference>
<protein>
    <submittedName>
        <fullName evidence="3">Tetratricopeptide repeat protein</fullName>
    </submittedName>
</protein>
<accession>A0A7C5AKQ1</accession>
<dbReference type="EMBL" id="DTKJ01000015">
    <property type="protein sequence ID" value="HGZ10935.1"/>
    <property type="molecule type" value="Genomic_DNA"/>
</dbReference>
<proteinExistence type="predicted"/>